<keyword evidence="3" id="KW-0963">Cytoplasm</keyword>
<protein>
    <recommendedName>
        <fullName evidence="12">Lymphoid-restricted membrane protein-like</fullName>
    </recommendedName>
</protein>
<comment type="caution">
    <text evidence="10">The sequence shown here is derived from an EMBL/GenBank/DDBJ whole genome shotgun (WGS) entry which is preliminary data.</text>
</comment>
<evidence type="ECO:0000256" key="1">
    <source>
        <dbReference type="ARBA" id="ARBA00004167"/>
    </source>
</evidence>
<name>A0A8K0FYR1_IGNLU</name>
<feature type="compositionally biased region" description="Basic and acidic residues" evidence="8">
    <location>
        <begin position="70"/>
        <end position="83"/>
    </location>
</feature>
<evidence type="ECO:0000256" key="9">
    <source>
        <dbReference type="SAM" id="Phobius"/>
    </source>
</evidence>
<proteinExistence type="predicted"/>
<dbReference type="EMBL" id="VTPC01090703">
    <property type="protein sequence ID" value="KAF2881727.1"/>
    <property type="molecule type" value="Genomic_DNA"/>
</dbReference>
<dbReference type="PANTHER" id="PTHR15352:SF1">
    <property type="entry name" value="KASH5-LIKE COILED-COIL DOMAIN-CONTAINING PROTEIN"/>
    <property type="match status" value="1"/>
</dbReference>
<feature type="compositionally biased region" description="Polar residues" evidence="8">
    <location>
        <begin position="1"/>
        <end position="14"/>
    </location>
</feature>
<keyword evidence="7 9" id="KW-0472">Membrane</keyword>
<evidence type="ECO:0000256" key="3">
    <source>
        <dbReference type="ARBA" id="ARBA00022490"/>
    </source>
</evidence>
<reference evidence="10" key="1">
    <citation type="submission" date="2019-08" db="EMBL/GenBank/DDBJ databases">
        <title>The genome of the North American firefly Photinus pyralis.</title>
        <authorList>
            <consortium name="Photinus pyralis genome working group"/>
            <person name="Fallon T.R."/>
            <person name="Sander Lower S.E."/>
            <person name="Weng J.-K."/>
        </authorList>
    </citation>
    <scope>NUCLEOTIDE SEQUENCE</scope>
    <source>
        <strain evidence="10">TRF0915ILg1</strain>
        <tissue evidence="10">Whole body</tissue>
    </source>
</reference>
<evidence type="ECO:0000256" key="2">
    <source>
        <dbReference type="ARBA" id="ARBA00004496"/>
    </source>
</evidence>
<dbReference type="PANTHER" id="PTHR15352">
    <property type="entry name" value="LYMPHOID-RESTRICTED MEMBRANE PROTEIN, JAW1"/>
    <property type="match status" value="1"/>
</dbReference>
<dbReference type="AlphaFoldDB" id="A0A8K0FYR1"/>
<evidence type="ECO:0000256" key="5">
    <source>
        <dbReference type="ARBA" id="ARBA00022989"/>
    </source>
</evidence>
<dbReference type="Pfam" id="PF05781">
    <property type="entry name" value="MRVI1"/>
    <property type="match status" value="1"/>
</dbReference>
<accession>A0A8K0FYR1</accession>
<evidence type="ECO:0000313" key="11">
    <source>
        <dbReference type="Proteomes" id="UP000801492"/>
    </source>
</evidence>
<dbReference type="GO" id="GO:0016020">
    <property type="term" value="C:membrane"/>
    <property type="evidence" value="ECO:0007669"/>
    <property type="project" value="UniProtKB-SubCell"/>
</dbReference>
<organism evidence="10 11">
    <name type="scientific">Ignelater luminosus</name>
    <name type="common">Cucubano</name>
    <name type="synonym">Pyrophorus luminosus</name>
    <dbReference type="NCBI Taxonomy" id="2038154"/>
    <lineage>
        <taxon>Eukaryota</taxon>
        <taxon>Metazoa</taxon>
        <taxon>Ecdysozoa</taxon>
        <taxon>Arthropoda</taxon>
        <taxon>Hexapoda</taxon>
        <taxon>Insecta</taxon>
        <taxon>Pterygota</taxon>
        <taxon>Neoptera</taxon>
        <taxon>Endopterygota</taxon>
        <taxon>Coleoptera</taxon>
        <taxon>Polyphaga</taxon>
        <taxon>Elateriformia</taxon>
        <taxon>Elateroidea</taxon>
        <taxon>Elateridae</taxon>
        <taxon>Agrypninae</taxon>
        <taxon>Pyrophorini</taxon>
        <taxon>Ignelater</taxon>
    </lineage>
</organism>
<feature type="transmembrane region" description="Helical" evidence="9">
    <location>
        <begin position="436"/>
        <end position="457"/>
    </location>
</feature>
<keyword evidence="11" id="KW-1185">Reference proteome</keyword>
<evidence type="ECO:0008006" key="12">
    <source>
        <dbReference type="Google" id="ProtNLM"/>
    </source>
</evidence>
<evidence type="ECO:0000256" key="4">
    <source>
        <dbReference type="ARBA" id="ARBA00022692"/>
    </source>
</evidence>
<sequence>MTEISSHVANQKGISATMELNNNNSSSDNTLNLKENSFARPRSVSRESMSSASSSNSDTSEDAELANFGDETKDGNAKSEEGSNKEFDIRKLFRSMSDGQAGKILDRQLADVFPSLPNSLLDKLGLYREGPREIMSEEELEQKFVTLALAFTIDAATIKDRCERQRRYRDQTETNLISEIDRLIEKVNYIQPLCVDAETAELLAGLLAQIDVVIKAASHSAISAERFGAVQHEKRLSEAVTLMINHVTVLKQQRDSTRKQLQYTKRVLQDTNSAESTNVKTRVSVSTNGRIITRRRASIATISQPQDSTKFPGGTNSDVRRITRRTSDLTTRVSAFARATRPSRLELGVDLDKIKEGIVENEVQAVYENSQNNQSEESENEEVFEDNTNDTVQNIDIIDISTLPLQQRIIHKCKRFHENLQEKYEKRTNDGTLHEFFYFGAFLCFALGVIILGNLLIEIKYGSMDWTRENNYWNNMFSHFMKYHTENEVNV</sequence>
<feature type="region of interest" description="Disordered" evidence="8">
    <location>
        <begin position="1"/>
        <end position="83"/>
    </location>
</feature>
<evidence type="ECO:0000256" key="8">
    <source>
        <dbReference type="SAM" id="MobiDB-lite"/>
    </source>
</evidence>
<feature type="compositionally biased region" description="Low complexity" evidence="8">
    <location>
        <begin position="20"/>
        <end position="33"/>
    </location>
</feature>
<feature type="compositionally biased region" description="Low complexity" evidence="8">
    <location>
        <begin position="46"/>
        <end position="58"/>
    </location>
</feature>
<dbReference type="OrthoDB" id="10062605at2759"/>
<keyword evidence="6" id="KW-0175">Coiled coil</keyword>
<keyword evidence="5 9" id="KW-1133">Transmembrane helix</keyword>
<comment type="subcellular location">
    <subcellularLocation>
        <location evidence="2">Cytoplasm</location>
    </subcellularLocation>
    <subcellularLocation>
        <location evidence="1">Membrane</location>
        <topology evidence="1">Single-pass membrane protein</topology>
    </subcellularLocation>
</comment>
<evidence type="ECO:0000256" key="7">
    <source>
        <dbReference type="ARBA" id="ARBA00023136"/>
    </source>
</evidence>
<evidence type="ECO:0000256" key="6">
    <source>
        <dbReference type="ARBA" id="ARBA00023054"/>
    </source>
</evidence>
<dbReference type="GO" id="GO:0005737">
    <property type="term" value="C:cytoplasm"/>
    <property type="evidence" value="ECO:0007669"/>
    <property type="project" value="UniProtKB-SubCell"/>
</dbReference>
<keyword evidence="4 9" id="KW-0812">Transmembrane</keyword>
<evidence type="ECO:0000313" key="10">
    <source>
        <dbReference type="EMBL" id="KAF2881727.1"/>
    </source>
</evidence>
<dbReference type="InterPro" id="IPR008677">
    <property type="entry name" value="MRVI1"/>
</dbReference>
<dbReference type="Proteomes" id="UP000801492">
    <property type="component" value="Unassembled WGS sequence"/>
</dbReference>
<gene>
    <name evidence="10" type="ORF">ILUMI_24424</name>
</gene>